<keyword evidence="5" id="KW-0597">Phosphoprotein</keyword>
<protein>
    <recommendedName>
        <fullName evidence="3">histidine kinase</fullName>
        <ecNumber evidence="3">2.7.13.3</ecNumber>
    </recommendedName>
</protein>
<dbReference type="Gene3D" id="1.10.287.130">
    <property type="match status" value="1"/>
</dbReference>
<dbReference type="InterPro" id="IPR003661">
    <property type="entry name" value="HisK_dim/P_dom"/>
</dbReference>
<evidence type="ECO:0000256" key="13">
    <source>
        <dbReference type="ARBA" id="ARBA00023136"/>
    </source>
</evidence>
<dbReference type="Gene3D" id="3.30.565.10">
    <property type="entry name" value="Histidine kinase-like ATPase, C-terminal domain"/>
    <property type="match status" value="1"/>
</dbReference>
<dbReference type="InterPro" id="IPR036890">
    <property type="entry name" value="HATPase_C_sf"/>
</dbReference>
<dbReference type="CDD" id="cd00082">
    <property type="entry name" value="HisKA"/>
    <property type="match status" value="1"/>
</dbReference>
<keyword evidence="10" id="KW-0067">ATP-binding</keyword>
<gene>
    <name evidence="16" type="ORF">M9R61_14985</name>
</gene>
<dbReference type="SUPFAM" id="SSF47384">
    <property type="entry name" value="Homodimeric domain of signal transducing histidine kinase"/>
    <property type="match status" value="1"/>
</dbReference>
<keyword evidence="9 16" id="KW-0418">Kinase</keyword>
<dbReference type="InterPro" id="IPR050398">
    <property type="entry name" value="HssS/ArlS-like"/>
</dbReference>
<feature type="transmembrane region" description="Helical" evidence="14">
    <location>
        <begin position="43"/>
        <end position="62"/>
    </location>
</feature>
<evidence type="ECO:0000313" key="17">
    <source>
        <dbReference type="Proteomes" id="UP001152172"/>
    </source>
</evidence>
<dbReference type="AlphaFoldDB" id="A0A9X3RAG5"/>
<keyword evidence="17" id="KW-1185">Reference proteome</keyword>
<dbReference type="CDD" id="cd00075">
    <property type="entry name" value="HATPase"/>
    <property type="match status" value="1"/>
</dbReference>
<dbReference type="SMART" id="SM00387">
    <property type="entry name" value="HATPase_c"/>
    <property type="match status" value="1"/>
</dbReference>
<evidence type="ECO:0000256" key="8">
    <source>
        <dbReference type="ARBA" id="ARBA00022741"/>
    </source>
</evidence>
<feature type="domain" description="Histidine kinase" evidence="15">
    <location>
        <begin position="168"/>
        <end position="385"/>
    </location>
</feature>
<dbReference type="PRINTS" id="PR00344">
    <property type="entry name" value="BCTRLSENSOR"/>
</dbReference>
<accession>A0A9X3RAG5</accession>
<dbReference type="InterPro" id="IPR003594">
    <property type="entry name" value="HATPase_dom"/>
</dbReference>
<dbReference type="InterPro" id="IPR004358">
    <property type="entry name" value="Sig_transdc_His_kin-like_C"/>
</dbReference>
<dbReference type="EMBL" id="JAMKBI010000011">
    <property type="protein sequence ID" value="MCZ8534614.1"/>
    <property type="molecule type" value="Genomic_DNA"/>
</dbReference>
<keyword evidence="11 14" id="KW-1133">Transmembrane helix</keyword>
<evidence type="ECO:0000256" key="6">
    <source>
        <dbReference type="ARBA" id="ARBA00022679"/>
    </source>
</evidence>
<keyword evidence="13 14" id="KW-0472">Membrane</keyword>
<dbReference type="GO" id="GO:0005524">
    <property type="term" value="F:ATP binding"/>
    <property type="evidence" value="ECO:0007669"/>
    <property type="project" value="UniProtKB-KW"/>
</dbReference>
<evidence type="ECO:0000256" key="14">
    <source>
        <dbReference type="SAM" id="Phobius"/>
    </source>
</evidence>
<dbReference type="EC" id="2.7.13.3" evidence="3"/>
<keyword evidence="8" id="KW-0547">Nucleotide-binding</keyword>
<comment type="catalytic activity">
    <reaction evidence="1">
        <text>ATP + protein L-histidine = ADP + protein N-phospho-L-histidine.</text>
        <dbReference type="EC" id="2.7.13.3"/>
    </reaction>
</comment>
<evidence type="ECO:0000256" key="11">
    <source>
        <dbReference type="ARBA" id="ARBA00022989"/>
    </source>
</evidence>
<dbReference type="InterPro" id="IPR005467">
    <property type="entry name" value="His_kinase_dom"/>
</dbReference>
<evidence type="ECO:0000256" key="12">
    <source>
        <dbReference type="ARBA" id="ARBA00023012"/>
    </source>
</evidence>
<dbReference type="GO" id="GO:0005886">
    <property type="term" value="C:plasma membrane"/>
    <property type="evidence" value="ECO:0007669"/>
    <property type="project" value="UniProtKB-SubCell"/>
</dbReference>
<evidence type="ECO:0000256" key="5">
    <source>
        <dbReference type="ARBA" id="ARBA00022553"/>
    </source>
</evidence>
<keyword evidence="6" id="KW-0808">Transferase</keyword>
<name>A0A9X3RAG5_9BACI</name>
<dbReference type="Pfam" id="PF00512">
    <property type="entry name" value="HisKA"/>
    <property type="match status" value="1"/>
</dbReference>
<proteinExistence type="predicted"/>
<evidence type="ECO:0000256" key="10">
    <source>
        <dbReference type="ARBA" id="ARBA00022840"/>
    </source>
</evidence>
<dbReference type="PROSITE" id="PS50109">
    <property type="entry name" value="HIS_KIN"/>
    <property type="match status" value="1"/>
</dbReference>
<dbReference type="PANTHER" id="PTHR45528">
    <property type="entry name" value="SENSOR HISTIDINE KINASE CPXA"/>
    <property type="match status" value="1"/>
</dbReference>
<evidence type="ECO:0000256" key="2">
    <source>
        <dbReference type="ARBA" id="ARBA00004651"/>
    </source>
</evidence>
<evidence type="ECO:0000256" key="3">
    <source>
        <dbReference type="ARBA" id="ARBA00012438"/>
    </source>
</evidence>
<dbReference type="Proteomes" id="UP001152172">
    <property type="component" value="Unassembled WGS sequence"/>
</dbReference>
<keyword evidence="4" id="KW-1003">Cell membrane</keyword>
<keyword evidence="7 14" id="KW-0812">Transmembrane</keyword>
<dbReference type="Pfam" id="PF02518">
    <property type="entry name" value="HATPase_c"/>
    <property type="match status" value="1"/>
</dbReference>
<evidence type="ECO:0000256" key="7">
    <source>
        <dbReference type="ARBA" id="ARBA00022692"/>
    </source>
</evidence>
<dbReference type="FunFam" id="1.10.287.130:FF:000008">
    <property type="entry name" value="Two-component sensor histidine kinase"/>
    <property type="match status" value="1"/>
</dbReference>
<comment type="subcellular location">
    <subcellularLocation>
        <location evidence="2">Cell membrane</location>
        <topology evidence="2">Multi-pass membrane protein</topology>
    </subcellularLocation>
</comment>
<dbReference type="SUPFAM" id="SSF55874">
    <property type="entry name" value="ATPase domain of HSP90 chaperone/DNA topoisomerase II/histidine kinase"/>
    <property type="match status" value="1"/>
</dbReference>
<dbReference type="PANTHER" id="PTHR45528:SF1">
    <property type="entry name" value="SENSOR HISTIDINE KINASE CPXA"/>
    <property type="match status" value="1"/>
</dbReference>
<evidence type="ECO:0000259" key="15">
    <source>
        <dbReference type="PROSITE" id="PS50109"/>
    </source>
</evidence>
<dbReference type="RefSeq" id="WP_269922745.1">
    <property type="nucleotide sequence ID" value="NZ_JAMKBI010000011.1"/>
</dbReference>
<evidence type="ECO:0000256" key="1">
    <source>
        <dbReference type="ARBA" id="ARBA00000085"/>
    </source>
</evidence>
<comment type="caution">
    <text evidence="16">The sequence shown here is derived from an EMBL/GenBank/DDBJ whole genome shotgun (WGS) entry which is preliminary data.</text>
</comment>
<dbReference type="FunFam" id="3.30.565.10:FF:000013">
    <property type="entry name" value="Two-component sensor histidine kinase"/>
    <property type="match status" value="1"/>
</dbReference>
<dbReference type="InterPro" id="IPR036097">
    <property type="entry name" value="HisK_dim/P_sf"/>
</dbReference>
<evidence type="ECO:0000313" key="16">
    <source>
        <dbReference type="EMBL" id="MCZ8534614.1"/>
    </source>
</evidence>
<dbReference type="GO" id="GO:0000155">
    <property type="term" value="F:phosphorelay sensor kinase activity"/>
    <property type="evidence" value="ECO:0007669"/>
    <property type="project" value="InterPro"/>
</dbReference>
<feature type="transmembrane region" description="Helical" evidence="14">
    <location>
        <begin position="16"/>
        <end position="36"/>
    </location>
</feature>
<dbReference type="SMART" id="SM00388">
    <property type="entry name" value="HisKA"/>
    <property type="match status" value="1"/>
</dbReference>
<reference evidence="16" key="1">
    <citation type="submission" date="2022-05" db="EMBL/GenBank/DDBJ databases">
        <authorList>
            <person name="Colautti A."/>
            <person name="Iacumin L."/>
        </authorList>
    </citation>
    <scope>NUCLEOTIDE SEQUENCE</scope>
    <source>
        <strain evidence="16">DSM 30747</strain>
    </source>
</reference>
<keyword evidence="12" id="KW-0902">Two-component regulatory system</keyword>
<evidence type="ECO:0000256" key="4">
    <source>
        <dbReference type="ARBA" id="ARBA00022475"/>
    </source>
</evidence>
<organism evidence="16 17">
    <name type="scientific">Psychrobacillus psychrodurans</name>
    <dbReference type="NCBI Taxonomy" id="126157"/>
    <lineage>
        <taxon>Bacteria</taxon>
        <taxon>Bacillati</taxon>
        <taxon>Bacillota</taxon>
        <taxon>Bacilli</taxon>
        <taxon>Bacillales</taxon>
        <taxon>Bacillaceae</taxon>
        <taxon>Psychrobacillus</taxon>
    </lineage>
</organism>
<evidence type="ECO:0000256" key="9">
    <source>
        <dbReference type="ARBA" id="ARBA00022777"/>
    </source>
</evidence>
<sequence length="390" mass="45371">MTIKSVLTEMVLFSRWRIVTGIILSVILSAISLFIIKNAVVGYVNTSVVGSGLVTEFVTLVGKRRVENILYSPWPFLFEQLSFLIVFSFYFSLFYLHEKRRQFFKSFDQLVTETKKYVSSPEIGFSPGYRDERLLQLTESINMIISKMDTLRQEERNAQRTKNDLITNVSHDLRTPLTSIIGYLSLITEDKYRDEVELRYYIDIVYEKSTLLHRLIHDLFEYTRVQNHQLKVNKEPLNIKEMLGQLVEHYRIELEQMQYVCNEKYSSEPLITKADGNLLIRVFENLLSNALKYGIRKKQIDISATQRNNNILVEVTSYGNPIPAMDLPHIFERFYQVDKSRGMHTESSGLGLAIAKSIVEIHEGEIQVKSDEEKTVFSVYLKQFTSVDKI</sequence>
<feature type="transmembrane region" description="Helical" evidence="14">
    <location>
        <begin position="74"/>
        <end position="96"/>
    </location>
</feature>